<keyword evidence="4 7" id="KW-1133">Transmembrane helix</keyword>
<dbReference type="InterPro" id="IPR000620">
    <property type="entry name" value="EamA_dom"/>
</dbReference>
<dbReference type="GO" id="GO:0016020">
    <property type="term" value="C:membrane"/>
    <property type="evidence" value="ECO:0007669"/>
    <property type="project" value="UniProtKB-SubCell"/>
</dbReference>
<feature type="transmembrane region" description="Helical" evidence="7">
    <location>
        <begin position="198"/>
        <end position="221"/>
    </location>
</feature>
<keyword evidence="10" id="KW-1185">Reference proteome</keyword>
<comment type="similarity">
    <text evidence="2">Belongs to the drug/metabolite transporter (DMT) superfamily. Plant drug/metabolite exporter (P-DME) (TC 2.A.7.4) family.</text>
</comment>
<reference evidence="9" key="1">
    <citation type="submission" date="2020-10" db="EMBL/GenBank/DDBJ databases">
        <title>Unveiling of a novel bifunctional photoreceptor, Dualchrome1, isolated from a cosmopolitan green alga.</title>
        <authorList>
            <person name="Suzuki S."/>
            <person name="Kawachi M."/>
        </authorList>
    </citation>
    <scope>NUCLEOTIDE SEQUENCE</scope>
    <source>
        <strain evidence="9">NIES 2893</strain>
    </source>
</reference>
<feature type="domain" description="EamA" evidence="8">
    <location>
        <begin position="301"/>
        <end position="441"/>
    </location>
</feature>
<dbReference type="OrthoDB" id="1917929at2759"/>
<keyword evidence="5 7" id="KW-0472">Membrane</keyword>
<evidence type="ECO:0000256" key="1">
    <source>
        <dbReference type="ARBA" id="ARBA00004141"/>
    </source>
</evidence>
<evidence type="ECO:0000256" key="3">
    <source>
        <dbReference type="ARBA" id="ARBA00022692"/>
    </source>
</evidence>
<feature type="transmembrane region" description="Helical" evidence="7">
    <location>
        <begin position="141"/>
        <end position="161"/>
    </location>
</feature>
<proteinExistence type="inferred from homology"/>
<evidence type="ECO:0000256" key="7">
    <source>
        <dbReference type="SAM" id="Phobius"/>
    </source>
</evidence>
<organism evidence="9 10">
    <name type="scientific">Pycnococcus provasolii</name>
    <dbReference type="NCBI Taxonomy" id="41880"/>
    <lineage>
        <taxon>Eukaryota</taxon>
        <taxon>Viridiplantae</taxon>
        <taxon>Chlorophyta</taxon>
        <taxon>Pseudoscourfieldiophyceae</taxon>
        <taxon>Pseudoscourfieldiales</taxon>
        <taxon>Pycnococcaceae</taxon>
        <taxon>Pycnococcus</taxon>
    </lineage>
</organism>
<evidence type="ECO:0000256" key="4">
    <source>
        <dbReference type="ARBA" id="ARBA00022989"/>
    </source>
</evidence>
<feature type="transmembrane region" description="Helical" evidence="7">
    <location>
        <begin position="227"/>
        <end position="248"/>
    </location>
</feature>
<evidence type="ECO:0000313" key="10">
    <source>
        <dbReference type="Proteomes" id="UP000660262"/>
    </source>
</evidence>
<feature type="transmembrane region" description="Helical" evidence="7">
    <location>
        <begin position="167"/>
        <end position="186"/>
    </location>
</feature>
<evidence type="ECO:0000256" key="6">
    <source>
        <dbReference type="SAM" id="MobiDB-lite"/>
    </source>
</evidence>
<dbReference type="PANTHER" id="PTHR32322:SF2">
    <property type="entry name" value="EAMA DOMAIN-CONTAINING PROTEIN"/>
    <property type="match status" value="1"/>
</dbReference>
<keyword evidence="3 7" id="KW-0812">Transmembrane</keyword>
<evidence type="ECO:0000256" key="2">
    <source>
        <dbReference type="ARBA" id="ARBA00007635"/>
    </source>
</evidence>
<dbReference type="Pfam" id="PF00892">
    <property type="entry name" value="EamA"/>
    <property type="match status" value="2"/>
</dbReference>
<feature type="compositionally biased region" description="Low complexity" evidence="6">
    <location>
        <begin position="104"/>
        <end position="116"/>
    </location>
</feature>
<name>A0A830HVN2_9CHLO</name>
<accession>A0A830HVN2</accession>
<dbReference type="PANTHER" id="PTHR32322">
    <property type="entry name" value="INNER MEMBRANE TRANSPORTER"/>
    <property type="match status" value="1"/>
</dbReference>
<dbReference type="Proteomes" id="UP000660262">
    <property type="component" value="Unassembled WGS sequence"/>
</dbReference>
<protein>
    <recommendedName>
        <fullName evidence="8">EamA domain-containing protein</fullName>
    </recommendedName>
</protein>
<feature type="domain" description="EamA" evidence="8">
    <location>
        <begin position="141"/>
        <end position="270"/>
    </location>
</feature>
<gene>
    <name evidence="9" type="ORF">PPROV_000768600</name>
</gene>
<feature type="transmembrane region" description="Helical" evidence="7">
    <location>
        <begin position="365"/>
        <end position="387"/>
    </location>
</feature>
<feature type="transmembrane region" description="Helical" evidence="7">
    <location>
        <begin position="399"/>
        <end position="418"/>
    </location>
</feature>
<dbReference type="AlphaFoldDB" id="A0A830HVN2"/>
<dbReference type="InterPro" id="IPR037185">
    <property type="entry name" value="EmrE-like"/>
</dbReference>
<dbReference type="EMBL" id="BNJQ01000023">
    <property type="protein sequence ID" value="GHP08949.1"/>
    <property type="molecule type" value="Genomic_DNA"/>
</dbReference>
<comment type="caution">
    <text evidence="9">The sequence shown here is derived from an EMBL/GenBank/DDBJ whole genome shotgun (WGS) entry which is preliminary data.</text>
</comment>
<evidence type="ECO:0000259" key="8">
    <source>
        <dbReference type="Pfam" id="PF00892"/>
    </source>
</evidence>
<feature type="region of interest" description="Disordered" evidence="6">
    <location>
        <begin position="61"/>
        <end position="117"/>
    </location>
</feature>
<feature type="transmembrane region" description="Helical" evidence="7">
    <location>
        <begin position="330"/>
        <end position="350"/>
    </location>
</feature>
<sequence length="449" mass="47108">MPLATNQPVSVSSATTRRRTPWRARILCAAPSRTLHRRTEQPSRRWNTACNRDAASFVLSKRTPSTRSSRLHLCRATKPQQEDGDPTTVTASRLERADADDDSAAPSSSSSSSQADCVGVGMEVSCKLEDDEEEEDDTSPLILVAPFLFWGTSMVAMRGVVGAIDPLFVGFFRLVPSGLLLALWAAASGRPLPPTPAAWGKVAAFAAIDGAMFQAFLAIGLTRINAGLGSVIIDSQPITVCVLAALLFGERLGTTGILGLGVGVAGLGLLEVPPETFGLAPAVVDVSPTIQSVPLEDGALSGEALMFLAAQSMAVGTVMVRWVCEDVDPVVATGWHLIIGGIPLLVAAALREPHLAEQISTLDISQWAALCYSTLFGGAFAYAIYFDRANSSVGALTKLSSLTFLTPVFAASAGYVVLGEQLTPLQLAGAAVTLLGVLLVNRKESSESS</sequence>
<dbReference type="InterPro" id="IPR050638">
    <property type="entry name" value="AA-Vitamin_Transporters"/>
</dbReference>
<feature type="transmembrane region" description="Helical" evidence="7">
    <location>
        <begin position="424"/>
        <end position="441"/>
    </location>
</feature>
<dbReference type="SUPFAM" id="SSF103481">
    <property type="entry name" value="Multidrug resistance efflux transporter EmrE"/>
    <property type="match status" value="2"/>
</dbReference>
<evidence type="ECO:0000313" key="9">
    <source>
        <dbReference type="EMBL" id="GHP08949.1"/>
    </source>
</evidence>
<feature type="transmembrane region" description="Helical" evidence="7">
    <location>
        <begin position="304"/>
        <end position="323"/>
    </location>
</feature>
<evidence type="ECO:0000256" key="5">
    <source>
        <dbReference type="ARBA" id="ARBA00023136"/>
    </source>
</evidence>
<comment type="subcellular location">
    <subcellularLocation>
        <location evidence="1">Membrane</location>
        <topology evidence="1">Multi-pass membrane protein</topology>
    </subcellularLocation>
</comment>